<sequence length="267" mass="28332">MNAPEKHGANQTDHAVRAEHVQSLARGLSVIKAFNGAHPAQTLSDVARATGLTRAAARRFLLTLVELGYVRTDGRFFALTPRVLELGYSYLSALSLPELASPHLEELVETVHESASVSVLDGGDVVYVARVATARIMAVSITVGTRFPAYATSMGRVLLAALPPAELDARLGALEPLTDRTVADRDTLRDVLGDVRAAGYCLVDQELEDGLRSVAVPIRDAAGTVVAAANVSTHALRNSTAWLRDEALPHLRACAAAVEADLKGLRG</sequence>
<evidence type="ECO:0000256" key="3">
    <source>
        <dbReference type="ARBA" id="ARBA00023125"/>
    </source>
</evidence>
<evidence type="ECO:0000313" key="9">
    <source>
        <dbReference type="EMBL" id="GLL10736.1"/>
    </source>
</evidence>
<dbReference type="Proteomes" id="UP001143463">
    <property type="component" value="Unassembled WGS sequence"/>
</dbReference>
<gene>
    <name evidence="9" type="primary">pcaR_1</name>
    <name evidence="9" type="ORF">GCM10017577_18760</name>
</gene>
<feature type="domain" description="IclR-ED" evidence="8">
    <location>
        <begin position="82"/>
        <end position="264"/>
    </location>
</feature>
<dbReference type="SUPFAM" id="SSF55781">
    <property type="entry name" value="GAF domain-like"/>
    <property type="match status" value="1"/>
</dbReference>
<evidence type="ECO:0000256" key="5">
    <source>
        <dbReference type="ARBA" id="ARBA00058938"/>
    </source>
</evidence>
<keyword evidence="4" id="KW-0804">Transcription</keyword>
<dbReference type="GO" id="GO:0006071">
    <property type="term" value="P:glycerol metabolic process"/>
    <property type="evidence" value="ECO:0007669"/>
    <property type="project" value="UniProtKB-KW"/>
</dbReference>
<dbReference type="SUPFAM" id="SSF46785">
    <property type="entry name" value="Winged helix' DNA-binding domain"/>
    <property type="match status" value="1"/>
</dbReference>
<reference evidence="9" key="2">
    <citation type="submission" date="2023-01" db="EMBL/GenBank/DDBJ databases">
        <authorList>
            <person name="Sun Q."/>
            <person name="Evtushenko L."/>
        </authorList>
    </citation>
    <scope>NUCLEOTIDE SEQUENCE</scope>
    <source>
        <strain evidence="9">VKM Ac-1069</strain>
    </source>
</reference>
<feature type="domain" description="HTH iclR-type" evidence="7">
    <location>
        <begin position="21"/>
        <end position="81"/>
    </location>
</feature>
<keyword evidence="3" id="KW-0238">DNA-binding</keyword>
<dbReference type="FunFam" id="1.10.10.10:FF:000056">
    <property type="entry name" value="IclR family transcriptional regulator"/>
    <property type="match status" value="1"/>
</dbReference>
<dbReference type="EMBL" id="BSFQ01000005">
    <property type="protein sequence ID" value="GLL10736.1"/>
    <property type="molecule type" value="Genomic_DNA"/>
</dbReference>
<dbReference type="Gene3D" id="1.10.10.10">
    <property type="entry name" value="Winged helix-like DNA-binding domain superfamily/Winged helix DNA-binding domain"/>
    <property type="match status" value="1"/>
</dbReference>
<protein>
    <recommendedName>
        <fullName evidence="6">Glycerol operon regulatory protein</fullName>
    </recommendedName>
</protein>
<dbReference type="Pfam" id="PF09339">
    <property type="entry name" value="HTH_IclR"/>
    <property type="match status" value="1"/>
</dbReference>
<dbReference type="SMART" id="SM00346">
    <property type="entry name" value="HTH_ICLR"/>
    <property type="match status" value="1"/>
</dbReference>
<dbReference type="InterPro" id="IPR012794">
    <property type="entry name" value="PcaR_PcaU"/>
</dbReference>
<dbReference type="Pfam" id="PF01614">
    <property type="entry name" value="IclR_C"/>
    <property type="match status" value="1"/>
</dbReference>
<keyword evidence="1" id="KW-0319">Glycerol metabolism</keyword>
<dbReference type="InterPro" id="IPR005471">
    <property type="entry name" value="Tscrpt_reg_IclR_N"/>
</dbReference>
<dbReference type="InterPro" id="IPR036388">
    <property type="entry name" value="WH-like_DNA-bd_sf"/>
</dbReference>
<dbReference type="GO" id="GO:0003700">
    <property type="term" value="F:DNA-binding transcription factor activity"/>
    <property type="evidence" value="ECO:0007669"/>
    <property type="project" value="TreeGrafter"/>
</dbReference>
<dbReference type="PROSITE" id="PS51077">
    <property type="entry name" value="HTH_ICLR"/>
    <property type="match status" value="1"/>
</dbReference>
<evidence type="ECO:0000259" key="8">
    <source>
        <dbReference type="PROSITE" id="PS51078"/>
    </source>
</evidence>
<dbReference type="GO" id="GO:0003677">
    <property type="term" value="F:DNA binding"/>
    <property type="evidence" value="ECO:0007669"/>
    <property type="project" value="UniProtKB-KW"/>
</dbReference>
<dbReference type="InterPro" id="IPR036390">
    <property type="entry name" value="WH_DNA-bd_sf"/>
</dbReference>
<evidence type="ECO:0000256" key="1">
    <source>
        <dbReference type="ARBA" id="ARBA00022798"/>
    </source>
</evidence>
<proteinExistence type="predicted"/>
<dbReference type="GO" id="GO:0045892">
    <property type="term" value="P:negative regulation of DNA-templated transcription"/>
    <property type="evidence" value="ECO:0007669"/>
    <property type="project" value="TreeGrafter"/>
</dbReference>
<accession>A0A9W6NVN5</accession>
<dbReference type="InterPro" id="IPR050707">
    <property type="entry name" value="HTH_MetabolicPath_Reg"/>
</dbReference>
<reference evidence="9" key="1">
    <citation type="journal article" date="2014" name="Int. J. Syst. Evol. Microbiol.">
        <title>Complete genome sequence of Corynebacterium casei LMG S-19264T (=DSM 44701T), isolated from a smear-ripened cheese.</title>
        <authorList>
            <consortium name="US DOE Joint Genome Institute (JGI-PGF)"/>
            <person name="Walter F."/>
            <person name="Albersmeier A."/>
            <person name="Kalinowski J."/>
            <person name="Ruckert C."/>
        </authorList>
    </citation>
    <scope>NUCLEOTIDE SEQUENCE</scope>
    <source>
        <strain evidence="9">VKM Ac-1069</strain>
    </source>
</reference>
<keyword evidence="10" id="KW-1185">Reference proteome</keyword>
<evidence type="ECO:0000313" key="10">
    <source>
        <dbReference type="Proteomes" id="UP001143463"/>
    </source>
</evidence>
<dbReference type="RefSeq" id="WP_037041231.1">
    <property type="nucleotide sequence ID" value="NZ_BAAAUZ010000057.1"/>
</dbReference>
<evidence type="ECO:0000256" key="4">
    <source>
        <dbReference type="ARBA" id="ARBA00023163"/>
    </source>
</evidence>
<dbReference type="AlphaFoldDB" id="A0A9W6NVN5"/>
<comment type="caution">
    <text evidence="9">The sequence shown here is derived from an EMBL/GenBank/DDBJ whole genome shotgun (WGS) entry which is preliminary data.</text>
</comment>
<dbReference type="NCBIfam" id="TIGR02431">
    <property type="entry name" value="pcaR_pcaU"/>
    <property type="match status" value="1"/>
</dbReference>
<dbReference type="PANTHER" id="PTHR30136:SF34">
    <property type="entry name" value="TRANSCRIPTIONAL REGULATOR"/>
    <property type="match status" value="1"/>
</dbReference>
<dbReference type="PROSITE" id="PS51078">
    <property type="entry name" value="ICLR_ED"/>
    <property type="match status" value="1"/>
</dbReference>
<dbReference type="InterPro" id="IPR029016">
    <property type="entry name" value="GAF-like_dom_sf"/>
</dbReference>
<organism evidence="9 10">
    <name type="scientific">Pseudonocardia halophobica</name>
    <dbReference type="NCBI Taxonomy" id="29401"/>
    <lineage>
        <taxon>Bacteria</taxon>
        <taxon>Bacillati</taxon>
        <taxon>Actinomycetota</taxon>
        <taxon>Actinomycetes</taxon>
        <taxon>Pseudonocardiales</taxon>
        <taxon>Pseudonocardiaceae</taxon>
        <taxon>Pseudonocardia</taxon>
    </lineage>
</organism>
<evidence type="ECO:0000256" key="2">
    <source>
        <dbReference type="ARBA" id="ARBA00023015"/>
    </source>
</evidence>
<dbReference type="InterPro" id="IPR014757">
    <property type="entry name" value="Tscrpt_reg_IclR_C"/>
</dbReference>
<evidence type="ECO:0000256" key="6">
    <source>
        <dbReference type="ARBA" id="ARBA00070406"/>
    </source>
</evidence>
<keyword evidence="2" id="KW-0805">Transcription regulation</keyword>
<dbReference type="GO" id="GO:0045893">
    <property type="term" value="P:positive regulation of DNA-templated transcription"/>
    <property type="evidence" value="ECO:0007669"/>
    <property type="project" value="InterPro"/>
</dbReference>
<evidence type="ECO:0000259" key="7">
    <source>
        <dbReference type="PROSITE" id="PS51077"/>
    </source>
</evidence>
<comment type="function">
    <text evidence="5">May be an activator protein for the gylABX operon.</text>
</comment>
<name>A0A9W6NVN5_9PSEU</name>
<dbReference type="GO" id="GO:0046278">
    <property type="term" value="P:3,4-dihydroxybenzoate metabolic process"/>
    <property type="evidence" value="ECO:0007669"/>
    <property type="project" value="InterPro"/>
</dbReference>
<dbReference type="PANTHER" id="PTHR30136">
    <property type="entry name" value="HELIX-TURN-HELIX TRANSCRIPTIONAL REGULATOR, ICLR FAMILY"/>
    <property type="match status" value="1"/>
</dbReference>
<dbReference type="Gene3D" id="3.30.450.40">
    <property type="match status" value="1"/>
</dbReference>